<protein>
    <submittedName>
        <fullName evidence="3">Uncharacterized protein</fullName>
    </submittedName>
</protein>
<dbReference type="RefSeq" id="WP_020995721.1">
    <property type="nucleotide sequence ID" value="NZ_KI392039.1"/>
</dbReference>
<reference evidence="3 4" key="1">
    <citation type="journal article" date="2014" name="Genome Announc.">
        <title>Draft genome sequences of six enterohepatic helicobacter species isolated from humans and one from rhesus macaques.</title>
        <authorList>
            <person name="Shen Z."/>
            <person name="Sheh A."/>
            <person name="Young S.K."/>
            <person name="Abouelliel A."/>
            <person name="Ward D.V."/>
            <person name="Earl A.M."/>
            <person name="Fox J.G."/>
        </authorList>
    </citation>
    <scope>NUCLEOTIDE SEQUENCE [LARGE SCALE GENOMIC DNA]</scope>
    <source>
        <strain evidence="3 4">ATCC 43879</strain>
    </source>
</reference>
<keyword evidence="1" id="KW-0175">Coiled coil</keyword>
<evidence type="ECO:0000313" key="4">
    <source>
        <dbReference type="Proteomes" id="UP000005085"/>
    </source>
</evidence>
<gene>
    <name evidence="3" type="ORF">HRAG_01928</name>
</gene>
<sequence>MLKNTNHFIENYHKDTQSISKYILLQLPDDYKGQLSSFYEMIETLYNNDAYYTYLNPSDLENLTFQDLQDETQLGYFYCLYHCNPLIVLDSKNTTTLNNKVAIDNFGYKDEFYLTFISNKDSITAEYLEARKALYHSISQIKQESQEQESQELKKQQEILEQSLQNLDSKQREFTLKDSQKQQEKQRQEQKQASFNTSDTSKYSHLILDTQDKNIKLIFLDKLDSKALNRNISMSNLIHIHNNKIDIFLKDKSILDIQELESLIKAYSDSLRESNNIESQPTLDSLHSANTQVFFYSTLLTGGTESSLPHKECYFGELDASNTQSTLGLNESKPIYQLINKVDSNYIESKIDSTDSNNTLSTLHIFLNNSILTILNYSLLDSSLNIKLESKSTESKEILEREKAQKQKDSSLTAQHDNVIATAFLHPILEDNEIKCPHNGVVKLKSNKGKPFKSKGIPMILESDLINSSIVGCTNNIAGIPTPCTLISVILPSARALKKYNDDYPIMQDLVSGNVFSDKGFPLIATPKPNTFRINSPKPIDSNTQNKQKLESQINLYRPTLRLHYKITPLQKDNLPIYRLKLNDSIIESNNDTPLDSITIDIAKDTKDLHDIHNLDKALQDILSILHSNLKQSFMKEYMYKYVSLQLDSNMLLLILLIPQKIPKIYKEAYKEYHDKEYGVGRYTYVYEYCYHKDLDIKDYAKIGLDSNPSNATILTLHTAYKAQKLEVTLANGLDSILESKDKEHNTDTILTLQVINGGYEEKHWGFREETENKDTQANLLHITNKESKDSKATQENKDKQILEVYFSYGEECERLQEDSRHSSDVNLHIKTQGYDNGEEVEVRLESSNNQVLIVRGIIQDNQAVITNIFKDT</sequence>
<evidence type="ECO:0000256" key="1">
    <source>
        <dbReference type="SAM" id="Coils"/>
    </source>
</evidence>
<feature type="compositionally biased region" description="Basic and acidic residues" evidence="2">
    <location>
        <begin position="175"/>
        <end position="190"/>
    </location>
</feature>
<feature type="region of interest" description="Disordered" evidence="2">
    <location>
        <begin position="175"/>
        <end position="197"/>
    </location>
</feature>
<proteinExistence type="predicted"/>
<dbReference type="Proteomes" id="UP000005085">
    <property type="component" value="Unassembled WGS sequence"/>
</dbReference>
<comment type="caution">
    <text evidence="3">The sequence shown here is derived from an EMBL/GenBank/DDBJ whole genome shotgun (WGS) entry which is preliminary data.</text>
</comment>
<keyword evidence="4" id="KW-1185">Reference proteome</keyword>
<evidence type="ECO:0000313" key="3">
    <source>
        <dbReference type="EMBL" id="EEO24871.2"/>
    </source>
</evidence>
<dbReference type="eggNOG" id="ENOG5033V55">
    <property type="taxonomic scope" value="Bacteria"/>
</dbReference>
<dbReference type="HOGENOM" id="CLU_016087_0_0_7"/>
<dbReference type="AlphaFoldDB" id="C3XIN2"/>
<evidence type="ECO:0000256" key="2">
    <source>
        <dbReference type="SAM" id="MobiDB-lite"/>
    </source>
</evidence>
<organism evidence="3 4">
    <name type="scientific">Helicobacter bilis ATCC 43879</name>
    <dbReference type="NCBI Taxonomy" id="613026"/>
    <lineage>
        <taxon>Bacteria</taxon>
        <taxon>Pseudomonadati</taxon>
        <taxon>Campylobacterota</taxon>
        <taxon>Epsilonproteobacteria</taxon>
        <taxon>Campylobacterales</taxon>
        <taxon>Helicobacteraceae</taxon>
        <taxon>Helicobacter</taxon>
    </lineage>
</organism>
<accession>C3XIN2</accession>
<name>C3XIN2_9HELI</name>
<dbReference type="EMBL" id="ACDN02000037">
    <property type="protein sequence ID" value="EEO24871.2"/>
    <property type="molecule type" value="Genomic_DNA"/>
</dbReference>
<feature type="coiled-coil region" evidence="1">
    <location>
        <begin position="143"/>
        <end position="173"/>
    </location>
</feature>